<dbReference type="Proteomes" id="UP000004030">
    <property type="component" value="Unassembled WGS sequence"/>
</dbReference>
<comment type="caution">
    <text evidence="2">The sequence shown here is derived from an EMBL/GenBank/DDBJ whole genome shotgun (WGS) entry which is preliminary data.</text>
</comment>
<keyword evidence="3" id="KW-1185">Reference proteome</keyword>
<accession>G6EIU0</accession>
<dbReference type="Pfam" id="PF07811">
    <property type="entry name" value="TadE"/>
    <property type="match status" value="1"/>
</dbReference>
<dbReference type="InterPro" id="IPR012495">
    <property type="entry name" value="TadE-like_dom"/>
</dbReference>
<protein>
    <submittedName>
        <fullName evidence="2">TadE-like protein</fullName>
    </submittedName>
</protein>
<feature type="domain" description="TadE-like" evidence="1">
    <location>
        <begin position="15"/>
        <end position="57"/>
    </location>
</feature>
<dbReference type="STRING" id="1088721.JI59_03275"/>
<dbReference type="AlphaFoldDB" id="G6EIU0"/>
<organism evidence="2 3">
    <name type="scientific">Novosphingobium pentaromativorans US6-1</name>
    <dbReference type="NCBI Taxonomy" id="1088721"/>
    <lineage>
        <taxon>Bacteria</taxon>
        <taxon>Pseudomonadati</taxon>
        <taxon>Pseudomonadota</taxon>
        <taxon>Alphaproteobacteria</taxon>
        <taxon>Sphingomonadales</taxon>
        <taxon>Sphingomonadaceae</taxon>
        <taxon>Novosphingobium</taxon>
    </lineage>
</organism>
<evidence type="ECO:0000259" key="1">
    <source>
        <dbReference type="Pfam" id="PF07811"/>
    </source>
</evidence>
<dbReference type="PATRIC" id="fig|1088721.3.peg.4199"/>
<dbReference type="eggNOG" id="COG4961">
    <property type="taxonomic scope" value="Bacteria"/>
</dbReference>
<evidence type="ECO:0000313" key="3">
    <source>
        <dbReference type="Proteomes" id="UP000004030"/>
    </source>
</evidence>
<name>G6EIU0_9SPHN</name>
<proteinExistence type="predicted"/>
<sequence length="163" mass="16864">MTMPGFHAIMRNQSGAAAAEMALILPLVLLLIFGTFEGAYYIMCEHRVVKGVRDAARYAGRLPFSEYDCGGTFGGDATAVKNLARTGQISGGTAAVYGWANADVSIAVSCSTSQQGIYSSVGGNAPKVTVSADVAYPSLFGTLGLATTGWRLKASAQSPVMGL</sequence>
<evidence type="ECO:0000313" key="2">
    <source>
        <dbReference type="EMBL" id="EHJ58699.1"/>
    </source>
</evidence>
<reference evidence="2 3" key="1">
    <citation type="journal article" date="2012" name="J. Bacteriol.">
        <title>Genome sequence of benzo(a)pyrene-degrading bacterium Novosphingobium pentaromativorans US6-1.</title>
        <authorList>
            <person name="Luo Y.R."/>
            <person name="Kang S.G."/>
            <person name="Kim S.J."/>
            <person name="Kim M.R."/>
            <person name="Li N."/>
            <person name="Lee J.H."/>
            <person name="Kwon K.K."/>
        </authorList>
    </citation>
    <scope>NUCLEOTIDE SEQUENCE [LARGE SCALE GENOMIC DNA]</scope>
    <source>
        <strain evidence="2 3">US6-1</strain>
    </source>
</reference>
<gene>
    <name evidence="2" type="ORF">NSU_4261</name>
</gene>
<dbReference type="EMBL" id="AGFM01000065">
    <property type="protein sequence ID" value="EHJ58699.1"/>
    <property type="molecule type" value="Genomic_DNA"/>
</dbReference>